<keyword evidence="7 20" id="KW-0812">Transmembrane</keyword>
<evidence type="ECO:0000256" key="7">
    <source>
        <dbReference type="ARBA" id="ARBA00022692"/>
    </source>
</evidence>
<feature type="compositionally biased region" description="Low complexity" evidence="19">
    <location>
        <begin position="232"/>
        <end position="241"/>
    </location>
</feature>
<evidence type="ECO:0000256" key="14">
    <source>
        <dbReference type="ARBA" id="ARBA00023136"/>
    </source>
</evidence>
<comment type="catalytic activity">
    <reaction evidence="17">
        <text>L-threonyl-[protein] + ATP = O-phospho-L-threonyl-[protein] + ADP + H(+)</text>
        <dbReference type="Rhea" id="RHEA:46608"/>
        <dbReference type="Rhea" id="RHEA-COMP:11060"/>
        <dbReference type="Rhea" id="RHEA-COMP:11605"/>
        <dbReference type="ChEBI" id="CHEBI:15378"/>
        <dbReference type="ChEBI" id="CHEBI:30013"/>
        <dbReference type="ChEBI" id="CHEBI:30616"/>
        <dbReference type="ChEBI" id="CHEBI:61977"/>
        <dbReference type="ChEBI" id="CHEBI:456216"/>
        <dbReference type="EC" id="2.7.11.1"/>
    </reaction>
</comment>
<dbReference type="OrthoDB" id="418615at2759"/>
<evidence type="ECO:0000256" key="18">
    <source>
        <dbReference type="ARBA" id="ARBA00048679"/>
    </source>
</evidence>
<evidence type="ECO:0000256" key="11">
    <source>
        <dbReference type="ARBA" id="ARBA00022777"/>
    </source>
</evidence>
<dbReference type="InterPro" id="IPR032675">
    <property type="entry name" value="LRR_dom_sf"/>
</dbReference>
<keyword evidence="16" id="KW-0325">Glycoprotein</keyword>
<keyword evidence="14 20" id="KW-0472">Membrane</keyword>
<dbReference type="InterPro" id="IPR013210">
    <property type="entry name" value="LRR_N_plant-typ"/>
</dbReference>
<evidence type="ECO:0000256" key="8">
    <source>
        <dbReference type="ARBA" id="ARBA00022729"/>
    </source>
</evidence>
<dbReference type="eggNOG" id="ENOG502QUJJ">
    <property type="taxonomic scope" value="Eukaryota"/>
</dbReference>
<dbReference type="Pfam" id="PF13855">
    <property type="entry name" value="LRR_8"/>
    <property type="match status" value="1"/>
</dbReference>
<evidence type="ECO:0000256" key="1">
    <source>
        <dbReference type="ARBA" id="ARBA00004167"/>
    </source>
</evidence>
<dbReference type="PANTHER" id="PTHR48007:SF64">
    <property type="entry name" value="POLLEN RECEPTOR-LIKE KINASE 1"/>
    <property type="match status" value="1"/>
</dbReference>
<comment type="catalytic activity">
    <reaction evidence="18">
        <text>L-seryl-[protein] + ATP = O-phospho-L-seryl-[protein] + ADP + H(+)</text>
        <dbReference type="Rhea" id="RHEA:17989"/>
        <dbReference type="Rhea" id="RHEA-COMP:9863"/>
        <dbReference type="Rhea" id="RHEA-COMP:11604"/>
        <dbReference type="ChEBI" id="CHEBI:15378"/>
        <dbReference type="ChEBI" id="CHEBI:29999"/>
        <dbReference type="ChEBI" id="CHEBI:30616"/>
        <dbReference type="ChEBI" id="CHEBI:83421"/>
        <dbReference type="ChEBI" id="CHEBI:456216"/>
        <dbReference type="EC" id="2.7.11.1"/>
    </reaction>
</comment>
<dbReference type="FunFam" id="1.10.510.10:FF:000480">
    <property type="entry name" value="Pollen receptor-like kinase 1"/>
    <property type="match status" value="1"/>
</dbReference>
<dbReference type="Proteomes" id="UP000593578">
    <property type="component" value="Unassembled WGS sequence"/>
</dbReference>
<evidence type="ECO:0000256" key="5">
    <source>
        <dbReference type="ARBA" id="ARBA00022614"/>
    </source>
</evidence>
<dbReference type="SUPFAM" id="SSF56112">
    <property type="entry name" value="Protein kinase-like (PK-like)"/>
    <property type="match status" value="1"/>
</dbReference>
<evidence type="ECO:0000256" key="9">
    <source>
        <dbReference type="ARBA" id="ARBA00022737"/>
    </source>
</evidence>
<evidence type="ECO:0000256" key="17">
    <source>
        <dbReference type="ARBA" id="ARBA00047899"/>
    </source>
</evidence>
<feature type="chain" id="PRO_5033220721" description="non-specific serine/threonine protein kinase" evidence="21">
    <location>
        <begin position="23"/>
        <end position="660"/>
    </location>
</feature>
<evidence type="ECO:0000313" key="23">
    <source>
        <dbReference type="EMBL" id="KJB53679.1"/>
    </source>
</evidence>
<keyword evidence="13 20" id="KW-1133">Transmembrane helix</keyword>
<evidence type="ECO:0000313" key="26">
    <source>
        <dbReference type="Proteomes" id="UP000593578"/>
    </source>
</evidence>
<dbReference type="FunFam" id="3.80.10.10:FF:000400">
    <property type="entry name" value="Nuclear pore complex protein NUP107"/>
    <property type="match status" value="1"/>
</dbReference>
<keyword evidence="9" id="KW-0677">Repeat</keyword>
<keyword evidence="5" id="KW-0433">Leucine-rich repeat</keyword>
<dbReference type="KEGG" id="gra:105768659"/>
<evidence type="ECO:0000256" key="6">
    <source>
        <dbReference type="ARBA" id="ARBA00022679"/>
    </source>
</evidence>
<reference evidence="24 26" key="2">
    <citation type="journal article" date="2019" name="Genome Biol. Evol.">
        <title>Insights into the evolution of the New World diploid cottons (Gossypium, subgenus Houzingenia) based on genome sequencing.</title>
        <authorList>
            <person name="Grover C.E."/>
            <person name="Arick M.A. 2nd"/>
            <person name="Thrash A."/>
            <person name="Conover J.L."/>
            <person name="Sanders W.S."/>
            <person name="Peterson D.G."/>
            <person name="Frelichowski J.E."/>
            <person name="Scheffler J.A."/>
            <person name="Scheffler B.E."/>
            <person name="Wendel J.F."/>
        </authorList>
    </citation>
    <scope>NUCLEOTIDE SEQUENCE [LARGE SCALE GENOMIC DNA]</scope>
    <source>
        <strain evidence="24">8</strain>
        <tissue evidence="24">Leaf</tissue>
    </source>
</reference>
<dbReference type="Gene3D" id="3.80.10.10">
    <property type="entry name" value="Ribonuclease Inhibitor"/>
    <property type="match status" value="2"/>
</dbReference>
<dbReference type="InterPro" id="IPR046959">
    <property type="entry name" value="PRK1-6/SRF4-like"/>
</dbReference>
<dbReference type="SUPFAM" id="SSF52058">
    <property type="entry name" value="L domain-like"/>
    <property type="match status" value="1"/>
</dbReference>
<dbReference type="AlphaFoldDB" id="A0A0D2TAN4"/>
<evidence type="ECO:0000256" key="21">
    <source>
        <dbReference type="SAM" id="SignalP"/>
    </source>
</evidence>
<dbReference type="Pfam" id="PF08263">
    <property type="entry name" value="LRRNT_2"/>
    <property type="match status" value="1"/>
</dbReference>
<dbReference type="GO" id="GO:0016020">
    <property type="term" value="C:membrane"/>
    <property type="evidence" value="ECO:0007669"/>
    <property type="project" value="UniProtKB-SubCell"/>
</dbReference>
<name>A0A0D2TAN4_GOSRA</name>
<dbReference type="PROSITE" id="PS50011">
    <property type="entry name" value="PROTEIN_KINASE_DOM"/>
    <property type="match status" value="1"/>
</dbReference>
<keyword evidence="4" id="KW-0597">Phosphoprotein</keyword>
<dbReference type="PANTHER" id="PTHR48007">
    <property type="entry name" value="LEUCINE-RICH REPEAT RECEPTOR-LIKE PROTEIN KINASE PXC1"/>
    <property type="match status" value="1"/>
</dbReference>
<evidence type="ECO:0000256" key="3">
    <source>
        <dbReference type="ARBA" id="ARBA00012513"/>
    </source>
</evidence>
<dbReference type="InterPro" id="IPR000719">
    <property type="entry name" value="Prot_kinase_dom"/>
</dbReference>
<dbReference type="Gene3D" id="1.10.510.10">
    <property type="entry name" value="Transferase(Phosphotransferase) domain 1"/>
    <property type="match status" value="1"/>
</dbReference>
<dbReference type="OMA" id="VCDTPIN"/>
<keyword evidence="15" id="KW-0675">Receptor</keyword>
<reference evidence="23 25" key="1">
    <citation type="journal article" date="2012" name="Nature">
        <title>Repeated polyploidization of Gossypium genomes and the evolution of spinnable cotton fibres.</title>
        <authorList>
            <person name="Paterson A.H."/>
            <person name="Wendel J.F."/>
            <person name="Gundlach H."/>
            <person name="Guo H."/>
            <person name="Jenkins J."/>
            <person name="Jin D."/>
            <person name="Llewellyn D."/>
            <person name="Showmaker K.C."/>
            <person name="Shu S."/>
            <person name="Udall J."/>
            <person name="Yoo M.J."/>
            <person name="Byers R."/>
            <person name="Chen W."/>
            <person name="Doron-Faigenboim A."/>
            <person name="Duke M.V."/>
            <person name="Gong L."/>
            <person name="Grimwood J."/>
            <person name="Grover C."/>
            <person name="Grupp K."/>
            <person name="Hu G."/>
            <person name="Lee T.H."/>
            <person name="Li J."/>
            <person name="Lin L."/>
            <person name="Liu T."/>
            <person name="Marler B.S."/>
            <person name="Page J.T."/>
            <person name="Roberts A.W."/>
            <person name="Romanel E."/>
            <person name="Sanders W.S."/>
            <person name="Szadkowski E."/>
            <person name="Tan X."/>
            <person name="Tang H."/>
            <person name="Xu C."/>
            <person name="Wang J."/>
            <person name="Wang Z."/>
            <person name="Zhang D."/>
            <person name="Zhang L."/>
            <person name="Ashrafi H."/>
            <person name="Bedon F."/>
            <person name="Bowers J.E."/>
            <person name="Brubaker C.L."/>
            <person name="Chee P.W."/>
            <person name="Das S."/>
            <person name="Gingle A.R."/>
            <person name="Haigler C.H."/>
            <person name="Harker D."/>
            <person name="Hoffmann L.V."/>
            <person name="Hovav R."/>
            <person name="Jones D.C."/>
            <person name="Lemke C."/>
            <person name="Mansoor S."/>
            <person name="ur Rahman M."/>
            <person name="Rainville L.N."/>
            <person name="Rambani A."/>
            <person name="Reddy U.K."/>
            <person name="Rong J.K."/>
            <person name="Saranga Y."/>
            <person name="Scheffler B.E."/>
            <person name="Scheffler J.A."/>
            <person name="Stelly D.M."/>
            <person name="Triplett B.A."/>
            <person name="Van Deynze A."/>
            <person name="Vaslin M.F."/>
            <person name="Waghmare V.N."/>
            <person name="Walford S.A."/>
            <person name="Wright R.J."/>
            <person name="Zaki E.A."/>
            <person name="Zhang T."/>
            <person name="Dennis E.S."/>
            <person name="Mayer K.F."/>
            <person name="Peterson D.G."/>
            <person name="Rokhsar D.S."/>
            <person name="Wang X."/>
            <person name="Schmutz J."/>
        </authorList>
    </citation>
    <scope>NUCLEOTIDE SEQUENCE [LARGE SCALE GENOMIC DNA]</scope>
</reference>
<dbReference type="Gramene" id="KJB53679">
    <property type="protein sequence ID" value="KJB53679"/>
    <property type="gene ID" value="B456_009G001100"/>
</dbReference>
<feature type="transmembrane region" description="Helical" evidence="20">
    <location>
        <begin position="277"/>
        <end position="297"/>
    </location>
</feature>
<keyword evidence="25" id="KW-1185">Reference proteome</keyword>
<keyword evidence="10" id="KW-0547">Nucleotide-binding</keyword>
<evidence type="ECO:0000256" key="13">
    <source>
        <dbReference type="ARBA" id="ARBA00022989"/>
    </source>
</evidence>
<dbReference type="InterPro" id="IPR001611">
    <property type="entry name" value="Leu-rich_rpt"/>
</dbReference>
<reference evidence="24" key="3">
    <citation type="submission" date="2020-04" db="EMBL/GenBank/DDBJ databases">
        <authorList>
            <person name="Grover C.E."/>
            <person name="Arick M.A. II"/>
            <person name="Thrash A."/>
            <person name="Conover J.L."/>
            <person name="Sanders W.S."/>
            <person name="Peterson D.G."/>
            <person name="Scheffler J.A."/>
            <person name="Scheffler B.E."/>
            <person name="Wendel J.F."/>
        </authorList>
    </citation>
    <scope>NUCLEOTIDE SEQUENCE</scope>
    <source>
        <strain evidence="24">8</strain>
        <tissue evidence="24">Leaf</tissue>
    </source>
</reference>
<evidence type="ECO:0000256" key="19">
    <source>
        <dbReference type="SAM" id="MobiDB-lite"/>
    </source>
</evidence>
<evidence type="ECO:0000313" key="25">
    <source>
        <dbReference type="Proteomes" id="UP000032304"/>
    </source>
</evidence>
<feature type="domain" description="Protein kinase" evidence="22">
    <location>
        <begin position="366"/>
        <end position="647"/>
    </location>
</feature>
<dbReference type="FunFam" id="3.30.200.20:FF:000307">
    <property type="entry name" value="pollen receptor-like kinase 1"/>
    <property type="match status" value="1"/>
</dbReference>
<evidence type="ECO:0000256" key="12">
    <source>
        <dbReference type="ARBA" id="ARBA00022840"/>
    </source>
</evidence>
<keyword evidence="11" id="KW-0418">Kinase</keyword>
<dbReference type="EC" id="2.7.11.1" evidence="3"/>
<feature type="compositionally biased region" description="Gly residues" evidence="19">
    <location>
        <begin position="242"/>
        <end position="268"/>
    </location>
</feature>
<evidence type="ECO:0000256" key="10">
    <source>
        <dbReference type="ARBA" id="ARBA00022741"/>
    </source>
</evidence>
<sequence>MAFNLPLFFLLFFLPFVFPSYALPESDILLKFKSTLNNASALKSWDSNPQPPCNGPTANWIGVLCNHGAIWGLKLEAMGLSGSIDVNTLKDLPNLTTLSFMNNSFNGPIPELNKLKELRSAYLSFNKFSGQIPANAFDGLILIKKLHLSQNQLTGAIPASLATLPKLTELKLDGNQFSGKIPDFRLPIQTLDLSNNQLEGPIPASLSKMDAQVFAGNKGLCGGPLKACESPGGSNSTSNDGSGSGSGSGSDSGSGSGSGSGYDSGSGSGSSSKKPPIWMIAILVVVGVLIVVAIFAVMMMKRQRKQEATPSSVEAPPSNVRAKGYKGEKHGSPGNSRNGKRAPEATVKLTFVRDDRERFDLPDLLKASAEVLGSGSFGSSFKAALSIGPVVVVKRYKQMNNAGKEEFLEHMRRIGRLTHENLLPLVAYYYRKEEKLLVSDFVKNGSLAVHLHGRKSTGHPTLDWPTRLKIVKGVAKGLAYLHKELPSLIVPHGHLKSSNVLLNETCEPLLTDYGLIPIINQESAKKLMVAYKSPEYAQQGKITRKSDVWALGILILELLTGMFPGNFKGKESDHHQEEDLANWVKSVVGDQERPSKDMEVFDKEMGTINDSDGELMQDLLKIGLSCCEEDVEKRLDLKDAVGRIEELKRKDDDGASKAGQ</sequence>
<proteinExistence type="inferred from homology"/>
<evidence type="ECO:0000256" key="20">
    <source>
        <dbReference type="SAM" id="Phobius"/>
    </source>
</evidence>
<comment type="similarity">
    <text evidence="2">Belongs to the protein kinase superfamily. Ser/Thr protein kinase family.</text>
</comment>
<dbReference type="InterPro" id="IPR011009">
    <property type="entry name" value="Kinase-like_dom_sf"/>
</dbReference>
<protein>
    <recommendedName>
        <fullName evidence="3">non-specific serine/threonine protein kinase</fullName>
        <ecNumber evidence="3">2.7.11.1</ecNumber>
    </recommendedName>
</protein>
<dbReference type="Proteomes" id="UP000032304">
    <property type="component" value="Chromosome 9"/>
</dbReference>
<evidence type="ECO:0000256" key="2">
    <source>
        <dbReference type="ARBA" id="ARBA00008684"/>
    </source>
</evidence>
<keyword evidence="8 21" id="KW-0732">Signal</keyword>
<keyword evidence="6" id="KW-0808">Transferase</keyword>
<comment type="subcellular location">
    <subcellularLocation>
        <location evidence="1">Membrane</location>
        <topology evidence="1">Single-pass membrane protein</topology>
    </subcellularLocation>
</comment>
<organism evidence="23 25">
    <name type="scientific">Gossypium raimondii</name>
    <name type="common">Peruvian cotton</name>
    <name type="synonym">Gossypium klotzschianum subsp. raimondii</name>
    <dbReference type="NCBI Taxonomy" id="29730"/>
    <lineage>
        <taxon>Eukaryota</taxon>
        <taxon>Viridiplantae</taxon>
        <taxon>Streptophyta</taxon>
        <taxon>Embryophyta</taxon>
        <taxon>Tracheophyta</taxon>
        <taxon>Spermatophyta</taxon>
        <taxon>Magnoliopsida</taxon>
        <taxon>eudicotyledons</taxon>
        <taxon>Gunneridae</taxon>
        <taxon>Pentapetalae</taxon>
        <taxon>rosids</taxon>
        <taxon>malvids</taxon>
        <taxon>Malvales</taxon>
        <taxon>Malvaceae</taxon>
        <taxon>Malvoideae</taxon>
        <taxon>Gossypium</taxon>
    </lineage>
</organism>
<dbReference type="GO" id="GO:0005524">
    <property type="term" value="F:ATP binding"/>
    <property type="evidence" value="ECO:0007669"/>
    <property type="project" value="UniProtKB-KW"/>
</dbReference>
<evidence type="ECO:0000259" key="22">
    <source>
        <dbReference type="PROSITE" id="PS50011"/>
    </source>
</evidence>
<dbReference type="EMBL" id="JABEZZ010000009">
    <property type="protein sequence ID" value="MBA0593825.1"/>
    <property type="molecule type" value="Genomic_DNA"/>
</dbReference>
<evidence type="ECO:0000256" key="4">
    <source>
        <dbReference type="ARBA" id="ARBA00022553"/>
    </source>
</evidence>
<feature type="region of interest" description="Disordered" evidence="19">
    <location>
        <begin position="228"/>
        <end position="273"/>
    </location>
</feature>
<dbReference type="Pfam" id="PF00069">
    <property type="entry name" value="Pkinase"/>
    <property type="match status" value="1"/>
</dbReference>
<dbReference type="Pfam" id="PF00560">
    <property type="entry name" value="LRR_1"/>
    <property type="match status" value="1"/>
</dbReference>
<evidence type="ECO:0000256" key="15">
    <source>
        <dbReference type="ARBA" id="ARBA00023170"/>
    </source>
</evidence>
<feature type="region of interest" description="Disordered" evidence="19">
    <location>
        <begin position="306"/>
        <end position="343"/>
    </location>
</feature>
<evidence type="ECO:0000256" key="16">
    <source>
        <dbReference type="ARBA" id="ARBA00023180"/>
    </source>
</evidence>
<dbReference type="EMBL" id="CM001748">
    <property type="protein sequence ID" value="KJB53679.1"/>
    <property type="molecule type" value="Genomic_DNA"/>
</dbReference>
<accession>A0A0D2TAN4</accession>
<gene>
    <name evidence="23" type="ORF">B456_009G001100</name>
    <name evidence="24" type="ORF">Gorai_010756</name>
</gene>
<dbReference type="GO" id="GO:0004674">
    <property type="term" value="F:protein serine/threonine kinase activity"/>
    <property type="evidence" value="ECO:0007669"/>
    <property type="project" value="UniProtKB-EC"/>
</dbReference>
<evidence type="ECO:0000313" key="24">
    <source>
        <dbReference type="EMBL" id="MBA0593825.1"/>
    </source>
</evidence>
<feature type="signal peptide" evidence="21">
    <location>
        <begin position="1"/>
        <end position="22"/>
    </location>
</feature>
<dbReference type="Gene3D" id="3.30.200.20">
    <property type="entry name" value="Phosphorylase Kinase, domain 1"/>
    <property type="match status" value="1"/>
</dbReference>
<keyword evidence="12" id="KW-0067">ATP-binding</keyword>